<comment type="caution">
    <text evidence="2">The sequence shown here is derived from an EMBL/GenBank/DDBJ whole genome shotgun (WGS) entry which is preliminary data.</text>
</comment>
<accession>A0ABN2IWZ9</accession>
<reference evidence="2 3" key="1">
    <citation type="journal article" date="2019" name="Int. J. Syst. Evol. Microbiol.">
        <title>The Global Catalogue of Microorganisms (GCM) 10K type strain sequencing project: providing services to taxonomists for standard genome sequencing and annotation.</title>
        <authorList>
            <consortium name="The Broad Institute Genomics Platform"/>
            <consortium name="The Broad Institute Genome Sequencing Center for Infectious Disease"/>
            <person name="Wu L."/>
            <person name="Ma J."/>
        </authorList>
    </citation>
    <scope>NUCLEOTIDE SEQUENCE [LARGE SCALE GENOMIC DNA]</scope>
    <source>
        <strain evidence="2 3">JCM 16002</strain>
    </source>
</reference>
<gene>
    <name evidence="2" type="ORF">GCM10009831_23880</name>
</gene>
<feature type="region of interest" description="Disordered" evidence="1">
    <location>
        <begin position="81"/>
        <end position="124"/>
    </location>
</feature>
<feature type="region of interest" description="Disordered" evidence="1">
    <location>
        <begin position="1"/>
        <end position="53"/>
    </location>
</feature>
<name>A0ABN2IWZ9_9ACTN</name>
<keyword evidence="3" id="KW-1185">Reference proteome</keyword>
<evidence type="ECO:0000256" key="1">
    <source>
        <dbReference type="SAM" id="MobiDB-lite"/>
    </source>
</evidence>
<protein>
    <submittedName>
        <fullName evidence="2">Uncharacterized protein</fullName>
    </submittedName>
</protein>
<proteinExistence type="predicted"/>
<dbReference type="EMBL" id="BAAAQG010000011">
    <property type="protein sequence ID" value="GAA1713461.1"/>
    <property type="molecule type" value="Genomic_DNA"/>
</dbReference>
<evidence type="ECO:0000313" key="2">
    <source>
        <dbReference type="EMBL" id="GAA1713461.1"/>
    </source>
</evidence>
<dbReference type="Proteomes" id="UP001500383">
    <property type="component" value="Unassembled WGS sequence"/>
</dbReference>
<organism evidence="2 3">
    <name type="scientific">Dietzia cercidiphylli</name>
    <dbReference type="NCBI Taxonomy" id="498199"/>
    <lineage>
        <taxon>Bacteria</taxon>
        <taxon>Bacillati</taxon>
        <taxon>Actinomycetota</taxon>
        <taxon>Actinomycetes</taxon>
        <taxon>Mycobacteriales</taxon>
        <taxon>Dietziaceae</taxon>
        <taxon>Dietzia</taxon>
    </lineage>
</organism>
<sequence>MEASPAAPAIGNNDPAATTPAATQVATSFPSELIADTGPEYVNTPVPPPREASAAHDSLLLLCDYGNNMRERGTFRTRMMSWSDGTHGREAPVDTVGPPRRVGPEGRRRVRQPVRDSTQTGVHR</sequence>
<feature type="compositionally biased region" description="Low complexity" evidence="1">
    <location>
        <begin position="15"/>
        <end position="27"/>
    </location>
</feature>
<evidence type="ECO:0000313" key="3">
    <source>
        <dbReference type="Proteomes" id="UP001500383"/>
    </source>
</evidence>